<dbReference type="InterPro" id="IPR003439">
    <property type="entry name" value="ABC_transporter-like_ATP-bd"/>
</dbReference>
<keyword evidence="10 12" id="KW-0472">Membrane</keyword>
<evidence type="ECO:0000313" key="15">
    <source>
        <dbReference type="EMBL" id="BCK53001.1"/>
    </source>
</evidence>
<comment type="subcellular location">
    <subcellularLocation>
        <location evidence="1">Cell inner membrane</location>
        <topology evidence="1">Multi-pass membrane protein</topology>
    </subcellularLocation>
</comment>
<keyword evidence="6" id="KW-0547">Nucleotide-binding</keyword>
<keyword evidence="3" id="KW-1003">Cell membrane</keyword>
<dbReference type="SUPFAM" id="SSF90123">
    <property type="entry name" value="ABC transporter transmembrane region"/>
    <property type="match status" value="1"/>
</dbReference>
<dbReference type="SUPFAM" id="SSF52540">
    <property type="entry name" value="P-loop containing nucleoside triphosphate hydrolases"/>
    <property type="match status" value="1"/>
</dbReference>
<evidence type="ECO:0000256" key="11">
    <source>
        <dbReference type="ARBA" id="ARBA00023455"/>
    </source>
</evidence>
<feature type="transmembrane region" description="Helical" evidence="12">
    <location>
        <begin position="127"/>
        <end position="148"/>
    </location>
</feature>
<dbReference type="GeneID" id="80345393"/>
<evidence type="ECO:0000256" key="4">
    <source>
        <dbReference type="ARBA" id="ARBA00022519"/>
    </source>
</evidence>
<comment type="similarity">
    <text evidence="11">Belongs to the ABC transporter superfamily. Siderophore-Fe(3+) uptake transporter (SIUT) (TC 3.A.1.21) family.</text>
</comment>
<dbReference type="GO" id="GO:0140359">
    <property type="term" value="F:ABC-type transporter activity"/>
    <property type="evidence" value="ECO:0007669"/>
    <property type="project" value="InterPro"/>
</dbReference>
<dbReference type="GO" id="GO:0005524">
    <property type="term" value="F:ATP binding"/>
    <property type="evidence" value="ECO:0007669"/>
    <property type="project" value="UniProtKB-KW"/>
</dbReference>
<keyword evidence="7 15" id="KW-0067">ATP-binding</keyword>
<dbReference type="GO" id="GO:0016887">
    <property type="term" value="F:ATP hydrolysis activity"/>
    <property type="evidence" value="ECO:0007669"/>
    <property type="project" value="InterPro"/>
</dbReference>
<feature type="transmembrane region" description="Helical" evidence="12">
    <location>
        <begin position="21"/>
        <end position="44"/>
    </location>
</feature>
<gene>
    <name evidence="15" type="ORF">NWFMUON74_07730</name>
</gene>
<evidence type="ECO:0000256" key="12">
    <source>
        <dbReference type="SAM" id="Phobius"/>
    </source>
</evidence>
<evidence type="ECO:0000259" key="13">
    <source>
        <dbReference type="PROSITE" id="PS50893"/>
    </source>
</evidence>
<sequence length="582" mass="61908">MIRHLYSLVPHPRLIARLGALNAAQAVLQGLLLGTLIPILRALVQPEPDFTEAAPWLVAAAIGLLVYGALTVVATPIGFTAASEVSGQLRHRLVQHAAQLPLGWFAPENKSRLTRALTADAGNIGQLAVSTGGPAITAILTPLTIVAVTAAVDWRISVLFALVLPIALTALRRAGRINSAVEIDLERAAAEIAGRAIELGQAQPVLRAAGRARTGSAPMLRSLDEHRRVYERGLRRAMVPDLTYTAVVLTGFLAVLLLTTALLFEDSLGVPEAIALLVLAVRFLEPLSNLIELIGALHAMDNAVGRVGTLLDTPTLPARHTPHREIATADIEFDEVTFTYPGGAEPAVTGLGFRCPAGSTTALIGPSGSGKTTITKLIARFFDTDSGTVRIGGVDVRDYDPATLLGHIAIIFQDVYLFDDTIEGNLRIAKPNATAEDLERVARAARLEDLLERLPDGWNTRVGEGGSALSGGERQRVSIARALLEDAPIVLIDEAASALDPENEHAISRAIAELAGDPARTVVVIAHRPATLDAADQIVTLDVSGRIAETGTPQQLRATDSYYARLLGHAHRARSWRITQHA</sequence>
<dbReference type="PROSITE" id="PS50929">
    <property type="entry name" value="ABC_TM1F"/>
    <property type="match status" value="1"/>
</dbReference>
<keyword evidence="9 12" id="KW-1133">Transmembrane helix</keyword>
<dbReference type="PANTHER" id="PTHR24221:SF654">
    <property type="entry name" value="ATP-BINDING CASSETTE SUB-FAMILY B MEMBER 6"/>
    <property type="match status" value="1"/>
</dbReference>
<evidence type="ECO:0000256" key="10">
    <source>
        <dbReference type="ARBA" id="ARBA00023136"/>
    </source>
</evidence>
<evidence type="ECO:0000313" key="16">
    <source>
        <dbReference type="Proteomes" id="UP000516173"/>
    </source>
</evidence>
<organism evidence="15 16">
    <name type="scientific">Nocardia wallacei</name>
    <dbReference type="NCBI Taxonomy" id="480035"/>
    <lineage>
        <taxon>Bacteria</taxon>
        <taxon>Bacillati</taxon>
        <taxon>Actinomycetota</taxon>
        <taxon>Actinomycetes</taxon>
        <taxon>Mycobacteriales</taxon>
        <taxon>Nocardiaceae</taxon>
        <taxon>Nocardia</taxon>
    </lineage>
</organism>
<dbReference type="Gene3D" id="1.20.1560.10">
    <property type="entry name" value="ABC transporter type 1, transmembrane domain"/>
    <property type="match status" value="1"/>
</dbReference>
<evidence type="ECO:0000256" key="9">
    <source>
        <dbReference type="ARBA" id="ARBA00022989"/>
    </source>
</evidence>
<feature type="transmembrane region" description="Helical" evidence="12">
    <location>
        <begin position="154"/>
        <end position="171"/>
    </location>
</feature>
<keyword evidence="4" id="KW-0997">Cell inner membrane</keyword>
<keyword evidence="8" id="KW-1278">Translocase</keyword>
<dbReference type="PANTHER" id="PTHR24221">
    <property type="entry name" value="ATP-BINDING CASSETTE SUB-FAMILY B"/>
    <property type="match status" value="1"/>
</dbReference>
<evidence type="ECO:0000256" key="3">
    <source>
        <dbReference type="ARBA" id="ARBA00022475"/>
    </source>
</evidence>
<reference evidence="15 16" key="1">
    <citation type="submission" date="2020-08" db="EMBL/GenBank/DDBJ databases">
        <title>Genome Sequencing of Nocardia wallacei strain FMUON74 and assembly.</title>
        <authorList>
            <person name="Toyokawa M."/>
            <person name="Uesaka K."/>
        </authorList>
    </citation>
    <scope>NUCLEOTIDE SEQUENCE [LARGE SCALE GENOMIC DNA]</scope>
    <source>
        <strain evidence="15 16">FMUON74</strain>
    </source>
</reference>
<accession>A0A7G1KDP9</accession>
<dbReference type="InterPro" id="IPR027417">
    <property type="entry name" value="P-loop_NTPase"/>
</dbReference>
<evidence type="ECO:0000256" key="8">
    <source>
        <dbReference type="ARBA" id="ARBA00022967"/>
    </source>
</evidence>
<keyword evidence="5 12" id="KW-0812">Transmembrane</keyword>
<dbReference type="EMBL" id="AP023396">
    <property type="protein sequence ID" value="BCK53001.1"/>
    <property type="molecule type" value="Genomic_DNA"/>
</dbReference>
<dbReference type="Proteomes" id="UP000516173">
    <property type="component" value="Chromosome"/>
</dbReference>
<dbReference type="InterPro" id="IPR017871">
    <property type="entry name" value="ABC_transporter-like_CS"/>
</dbReference>
<evidence type="ECO:0000256" key="5">
    <source>
        <dbReference type="ARBA" id="ARBA00022692"/>
    </source>
</evidence>
<proteinExistence type="inferred from homology"/>
<keyword evidence="2" id="KW-0813">Transport</keyword>
<protein>
    <submittedName>
        <fullName evidence="15">ABC transporter ATP-binding protein</fullName>
    </submittedName>
</protein>
<evidence type="ECO:0000256" key="6">
    <source>
        <dbReference type="ARBA" id="ARBA00022741"/>
    </source>
</evidence>
<dbReference type="GO" id="GO:0005886">
    <property type="term" value="C:plasma membrane"/>
    <property type="evidence" value="ECO:0007669"/>
    <property type="project" value="UniProtKB-SubCell"/>
</dbReference>
<evidence type="ECO:0000256" key="2">
    <source>
        <dbReference type="ARBA" id="ARBA00022448"/>
    </source>
</evidence>
<evidence type="ECO:0000256" key="1">
    <source>
        <dbReference type="ARBA" id="ARBA00004429"/>
    </source>
</evidence>
<dbReference type="GO" id="GO:0034040">
    <property type="term" value="F:ATPase-coupled lipid transmembrane transporter activity"/>
    <property type="evidence" value="ECO:0007669"/>
    <property type="project" value="TreeGrafter"/>
</dbReference>
<feature type="domain" description="ABC transmembrane type-1" evidence="14">
    <location>
        <begin position="19"/>
        <end position="299"/>
    </location>
</feature>
<dbReference type="AlphaFoldDB" id="A0A7G1KDP9"/>
<feature type="domain" description="ABC transporter" evidence="13">
    <location>
        <begin position="331"/>
        <end position="569"/>
    </location>
</feature>
<dbReference type="Pfam" id="PF00664">
    <property type="entry name" value="ABC_membrane"/>
    <property type="match status" value="1"/>
</dbReference>
<dbReference type="InterPro" id="IPR036640">
    <property type="entry name" value="ABC1_TM_sf"/>
</dbReference>
<dbReference type="InterPro" id="IPR039421">
    <property type="entry name" value="Type_1_exporter"/>
</dbReference>
<name>A0A7G1KDP9_9NOCA</name>
<dbReference type="PROSITE" id="PS50893">
    <property type="entry name" value="ABC_TRANSPORTER_2"/>
    <property type="match status" value="1"/>
</dbReference>
<dbReference type="InterPro" id="IPR003593">
    <property type="entry name" value="AAA+_ATPase"/>
</dbReference>
<feature type="transmembrane region" description="Helical" evidence="12">
    <location>
        <begin position="242"/>
        <end position="264"/>
    </location>
</feature>
<feature type="transmembrane region" description="Helical" evidence="12">
    <location>
        <begin position="56"/>
        <end position="82"/>
    </location>
</feature>
<dbReference type="KEGG" id="nwl:NWFMUON74_07730"/>
<dbReference type="RefSeq" id="WP_187686622.1">
    <property type="nucleotide sequence ID" value="NZ_AP023396.1"/>
</dbReference>
<keyword evidence="16" id="KW-1185">Reference proteome</keyword>
<dbReference type="InterPro" id="IPR011527">
    <property type="entry name" value="ABC1_TM_dom"/>
</dbReference>
<dbReference type="Gene3D" id="3.40.50.300">
    <property type="entry name" value="P-loop containing nucleotide triphosphate hydrolases"/>
    <property type="match status" value="1"/>
</dbReference>
<evidence type="ECO:0000256" key="7">
    <source>
        <dbReference type="ARBA" id="ARBA00022840"/>
    </source>
</evidence>
<evidence type="ECO:0000259" key="14">
    <source>
        <dbReference type="PROSITE" id="PS50929"/>
    </source>
</evidence>
<dbReference type="Pfam" id="PF00005">
    <property type="entry name" value="ABC_tran"/>
    <property type="match status" value="1"/>
</dbReference>
<dbReference type="PROSITE" id="PS00211">
    <property type="entry name" value="ABC_TRANSPORTER_1"/>
    <property type="match status" value="1"/>
</dbReference>
<dbReference type="FunFam" id="3.40.50.300:FF:000221">
    <property type="entry name" value="Multidrug ABC transporter ATP-binding protein"/>
    <property type="match status" value="1"/>
</dbReference>
<dbReference type="SMART" id="SM00382">
    <property type="entry name" value="AAA"/>
    <property type="match status" value="1"/>
</dbReference>